<evidence type="ECO:0000313" key="2">
    <source>
        <dbReference type="EMBL" id="MBD2537028.1"/>
    </source>
</evidence>
<evidence type="ECO:0008006" key="4">
    <source>
        <dbReference type="Google" id="ProtNLM"/>
    </source>
</evidence>
<dbReference type="Proteomes" id="UP000623440">
    <property type="component" value="Unassembled WGS sequence"/>
</dbReference>
<evidence type="ECO:0000313" key="3">
    <source>
        <dbReference type="Proteomes" id="UP000623440"/>
    </source>
</evidence>
<dbReference type="RefSeq" id="WP_190947649.1">
    <property type="nucleotide sequence ID" value="NZ_JACJSI010000636.1"/>
</dbReference>
<feature type="transmembrane region" description="Helical" evidence="1">
    <location>
        <begin position="28"/>
        <end position="44"/>
    </location>
</feature>
<evidence type="ECO:0000256" key="1">
    <source>
        <dbReference type="SAM" id="Phobius"/>
    </source>
</evidence>
<sequence length="53" mass="6268">MAVYWRTYYWCLCRGCPRCRSSAVGYDLYMVWIAVIVAVCRGHIKKPVKHPFL</sequence>
<reference evidence="2 3" key="1">
    <citation type="journal article" date="2020" name="ISME J.">
        <title>Comparative genomics reveals insights into cyanobacterial evolution and habitat adaptation.</title>
        <authorList>
            <person name="Chen M.Y."/>
            <person name="Teng W.K."/>
            <person name="Zhao L."/>
            <person name="Hu C.X."/>
            <person name="Zhou Y.K."/>
            <person name="Han B.P."/>
            <person name="Song L.R."/>
            <person name="Shu W.S."/>
        </authorList>
    </citation>
    <scope>NUCLEOTIDE SEQUENCE [LARGE SCALE GENOMIC DNA]</scope>
    <source>
        <strain evidence="2 3">FACHB-838</strain>
    </source>
</reference>
<accession>A0ABR8E8V2</accession>
<keyword evidence="1" id="KW-0472">Membrane</keyword>
<keyword evidence="3" id="KW-1185">Reference proteome</keyword>
<dbReference type="EMBL" id="JACJSI010000636">
    <property type="protein sequence ID" value="MBD2537028.1"/>
    <property type="molecule type" value="Genomic_DNA"/>
</dbReference>
<organism evidence="2 3">
    <name type="scientific">Nostoc flagelliforme FACHB-838</name>
    <dbReference type="NCBI Taxonomy" id="2692904"/>
    <lineage>
        <taxon>Bacteria</taxon>
        <taxon>Bacillati</taxon>
        <taxon>Cyanobacteriota</taxon>
        <taxon>Cyanophyceae</taxon>
        <taxon>Nostocales</taxon>
        <taxon>Nostocaceae</taxon>
        <taxon>Nostoc</taxon>
    </lineage>
</organism>
<name>A0ABR8E8V2_9NOSO</name>
<protein>
    <recommendedName>
        <fullName evidence="4">Transposase</fullName>
    </recommendedName>
</protein>
<keyword evidence="1" id="KW-0812">Transmembrane</keyword>
<proteinExistence type="predicted"/>
<keyword evidence="1" id="KW-1133">Transmembrane helix</keyword>
<comment type="caution">
    <text evidence="2">The sequence shown here is derived from an EMBL/GenBank/DDBJ whole genome shotgun (WGS) entry which is preliminary data.</text>
</comment>
<gene>
    <name evidence="2" type="ORF">H6G97_50665</name>
</gene>